<feature type="region of interest" description="Disordered" evidence="1">
    <location>
        <begin position="1"/>
        <end position="20"/>
    </location>
</feature>
<comment type="caution">
    <text evidence="2">The sequence shown here is derived from an EMBL/GenBank/DDBJ whole genome shotgun (WGS) entry which is preliminary data.</text>
</comment>
<protein>
    <submittedName>
        <fullName evidence="2">Uncharacterized protein</fullName>
    </submittedName>
</protein>
<evidence type="ECO:0000256" key="1">
    <source>
        <dbReference type="SAM" id="MobiDB-lite"/>
    </source>
</evidence>
<dbReference type="AlphaFoldDB" id="A0AAD7T2F3"/>
<accession>A0AAD7T2F3</accession>
<organism evidence="2 3">
    <name type="scientific">Aldrovandia affinis</name>
    <dbReference type="NCBI Taxonomy" id="143900"/>
    <lineage>
        <taxon>Eukaryota</taxon>
        <taxon>Metazoa</taxon>
        <taxon>Chordata</taxon>
        <taxon>Craniata</taxon>
        <taxon>Vertebrata</taxon>
        <taxon>Euteleostomi</taxon>
        <taxon>Actinopterygii</taxon>
        <taxon>Neopterygii</taxon>
        <taxon>Teleostei</taxon>
        <taxon>Notacanthiformes</taxon>
        <taxon>Halosauridae</taxon>
        <taxon>Aldrovandia</taxon>
    </lineage>
</organism>
<keyword evidence="3" id="KW-1185">Reference proteome</keyword>
<gene>
    <name evidence="2" type="ORF">AAFF_G00106900</name>
</gene>
<evidence type="ECO:0000313" key="2">
    <source>
        <dbReference type="EMBL" id="KAJ8413108.1"/>
    </source>
</evidence>
<dbReference type="Proteomes" id="UP001221898">
    <property type="component" value="Unassembled WGS sequence"/>
</dbReference>
<proteinExistence type="predicted"/>
<dbReference type="EMBL" id="JAINUG010000017">
    <property type="protein sequence ID" value="KAJ8413108.1"/>
    <property type="molecule type" value="Genomic_DNA"/>
</dbReference>
<sequence length="168" mass="18334">MARAVGVLRDPPSPHYSPPTVTVTAAPDYRNPLPACAPSGTSAACRMLLLLLLPHQRENTQLKQRIPVSRRVRAKFPGDASRVFDLLPPQQEANARCASPKMHIRGKETKRANYTTCESVLFVNSCSAREWGIDPPTLPLPSALGSGCWLYGRGWDGSETAGALMEMH</sequence>
<evidence type="ECO:0000313" key="3">
    <source>
        <dbReference type="Proteomes" id="UP001221898"/>
    </source>
</evidence>
<name>A0AAD7T2F3_9TELE</name>
<reference evidence="2" key="1">
    <citation type="journal article" date="2023" name="Science">
        <title>Genome structures resolve the early diversification of teleost fishes.</title>
        <authorList>
            <person name="Parey E."/>
            <person name="Louis A."/>
            <person name="Montfort J."/>
            <person name="Bouchez O."/>
            <person name="Roques C."/>
            <person name="Iampietro C."/>
            <person name="Lluch J."/>
            <person name="Castinel A."/>
            <person name="Donnadieu C."/>
            <person name="Desvignes T."/>
            <person name="Floi Bucao C."/>
            <person name="Jouanno E."/>
            <person name="Wen M."/>
            <person name="Mejri S."/>
            <person name="Dirks R."/>
            <person name="Jansen H."/>
            <person name="Henkel C."/>
            <person name="Chen W.J."/>
            <person name="Zahm M."/>
            <person name="Cabau C."/>
            <person name="Klopp C."/>
            <person name="Thompson A.W."/>
            <person name="Robinson-Rechavi M."/>
            <person name="Braasch I."/>
            <person name="Lecointre G."/>
            <person name="Bobe J."/>
            <person name="Postlethwait J.H."/>
            <person name="Berthelot C."/>
            <person name="Roest Crollius H."/>
            <person name="Guiguen Y."/>
        </authorList>
    </citation>
    <scope>NUCLEOTIDE SEQUENCE</scope>
    <source>
        <strain evidence="2">NC1722</strain>
    </source>
</reference>